<gene>
    <name evidence="2" type="ORF">IAA06_14300</name>
</gene>
<feature type="transmembrane region" description="Helical" evidence="1">
    <location>
        <begin position="12"/>
        <end position="36"/>
    </location>
</feature>
<proteinExistence type="predicted"/>
<dbReference type="PANTHER" id="PTHR40078">
    <property type="entry name" value="INTEGRAL MEMBRANE PROTEIN-RELATED"/>
    <property type="match status" value="1"/>
</dbReference>
<evidence type="ECO:0008006" key="4">
    <source>
        <dbReference type="Google" id="ProtNLM"/>
    </source>
</evidence>
<feature type="transmembrane region" description="Helical" evidence="1">
    <location>
        <begin position="164"/>
        <end position="182"/>
    </location>
</feature>
<dbReference type="EMBL" id="DWYZ01000275">
    <property type="protein sequence ID" value="HJB29941.1"/>
    <property type="molecule type" value="Genomic_DNA"/>
</dbReference>
<keyword evidence="1" id="KW-0472">Membrane</keyword>
<feature type="transmembrane region" description="Helical" evidence="1">
    <location>
        <begin position="84"/>
        <end position="102"/>
    </location>
</feature>
<sequence length="232" mass="25780">MKQQASHGHLPLFPGELALLIAVFINSFGVVLMLYSGTGISAISSVPFAFSEVLPFFSLGTWTYLFQGLLVFTLMLLRHRFMPSYLFSFVVGFVFGQLLDLYELKINILPVSPGWSVVYFVISYLLICIGIALSNHCGLPIIPTDLFPRELAQITKISYSKIKISFDAACLFLTAAMTFFFLGHIEGLGIGTVLAALTMGKVIGGIGHWLERHFHFAVFQLPHSHKRQPFVS</sequence>
<evidence type="ECO:0000313" key="3">
    <source>
        <dbReference type="Proteomes" id="UP000823842"/>
    </source>
</evidence>
<dbReference type="Proteomes" id="UP000823842">
    <property type="component" value="Unassembled WGS sequence"/>
</dbReference>
<dbReference type="PANTHER" id="PTHR40078:SF1">
    <property type="entry name" value="INTEGRAL MEMBRANE PROTEIN"/>
    <property type="match status" value="1"/>
</dbReference>
<comment type="caution">
    <text evidence="2">The sequence shown here is derived from an EMBL/GenBank/DDBJ whole genome shotgun (WGS) entry which is preliminary data.</text>
</comment>
<protein>
    <recommendedName>
        <fullName evidence="4">YitT family protein</fullName>
    </recommendedName>
</protein>
<dbReference type="InterPro" id="IPR038750">
    <property type="entry name" value="YczE/YyaS-like"/>
</dbReference>
<evidence type="ECO:0000256" key="1">
    <source>
        <dbReference type="SAM" id="Phobius"/>
    </source>
</evidence>
<dbReference type="AlphaFoldDB" id="A0A9D2RXP3"/>
<reference evidence="2" key="1">
    <citation type="journal article" date="2021" name="PeerJ">
        <title>Extensive microbial diversity within the chicken gut microbiome revealed by metagenomics and culture.</title>
        <authorList>
            <person name="Gilroy R."/>
            <person name="Ravi A."/>
            <person name="Getino M."/>
            <person name="Pursley I."/>
            <person name="Horton D.L."/>
            <person name="Alikhan N.F."/>
            <person name="Baker D."/>
            <person name="Gharbi K."/>
            <person name="Hall N."/>
            <person name="Watson M."/>
            <person name="Adriaenssens E.M."/>
            <person name="Foster-Nyarko E."/>
            <person name="Jarju S."/>
            <person name="Secka A."/>
            <person name="Antonio M."/>
            <person name="Oren A."/>
            <person name="Chaudhuri R.R."/>
            <person name="La Ragione R."/>
            <person name="Hildebrand F."/>
            <person name="Pallen M.J."/>
        </authorList>
    </citation>
    <scope>NUCLEOTIDE SEQUENCE</scope>
    <source>
        <strain evidence="2">ChiSjej1B19-5720</strain>
    </source>
</reference>
<evidence type="ECO:0000313" key="2">
    <source>
        <dbReference type="EMBL" id="HJB29941.1"/>
    </source>
</evidence>
<reference evidence="2" key="2">
    <citation type="submission" date="2021-04" db="EMBL/GenBank/DDBJ databases">
        <authorList>
            <person name="Gilroy R."/>
        </authorList>
    </citation>
    <scope>NUCLEOTIDE SEQUENCE</scope>
    <source>
        <strain evidence="2">ChiSjej1B19-5720</strain>
    </source>
</reference>
<feature type="transmembrane region" description="Helical" evidence="1">
    <location>
        <begin position="188"/>
        <end position="210"/>
    </location>
</feature>
<organism evidence="2 3">
    <name type="scientific">Candidatus Blautia faecavium</name>
    <dbReference type="NCBI Taxonomy" id="2838487"/>
    <lineage>
        <taxon>Bacteria</taxon>
        <taxon>Bacillati</taxon>
        <taxon>Bacillota</taxon>
        <taxon>Clostridia</taxon>
        <taxon>Lachnospirales</taxon>
        <taxon>Lachnospiraceae</taxon>
        <taxon>Blautia</taxon>
    </lineage>
</organism>
<feature type="transmembrane region" description="Helical" evidence="1">
    <location>
        <begin position="56"/>
        <end position="77"/>
    </location>
</feature>
<dbReference type="Pfam" id="PF19700">
    <property type="entry name" value="DUF6198"/>
    <property type="match status" value="1"/>
</dbReference>
<name>A0A9D2RXP3_9FIRM</name>
<keyword evidence="1" id="KW-0812">Transmembrane</keyword>
<feature type="transmembrane region" description="Helical" evidence="1">
    <location>
        <begin position="114"/>
        <end position="133"/>
    </location>
</feature>
<keyword evidence="1" id="KW-1133">Transmembrane helix</keyword>
<accession>A0A9D2RXP3</accession>